<dbReference type="RefSeq" id="WP_111222035.1">
    <property type="nucleotide sequence ID" value="NZ_CP117255.1"/>
</dbReference>
<keyword evidence="1" id="KW-0732">Signal</keyword>
<dbReference type="PROSITE" id="PS51257">
    <property type="entry name" value="PROKAR_LIPOPROTEIN"/>
    <property type="match status" value="1"/>
</dbReference>
<feature type="chain" id="PRO_5042132696" evidence="1">
    <location>
        <begin position="21"/>
        <end position="103"/>
    </location>
</feature>
<name>A0AAF1K8C2_9HYPH</name>
<reference evidence="3" key="2">
    <citation type="journal article" date="2023" name="MicrobiologyOpen">
        <title>Genomics of the tumorigenes clade of the family Rhizobiaceae and description of Rhizobium rhododendri sp. nov.</title>
        <authorList>
            <person name="Kuzmanovic N."/>
            <person name="diCenzo G.C."/>
            <person name="Bunk B."/>
            <person name="Sproeer C."/>
            <person name="Fruehling A."/>
            <person name="Neumann-Schaal M."/>
            <person name="Overmann J."/>
            <person name="Smalla K."/>
        </authorList>
    </citation>
    <scope>NUCLEOTIDE SEQUENCE [LARGE SCALE GENOMIC DNA]</scope>
    <source>
        <strain evidence="3">1078</strain>
    </source>
</reference>
<organism evidence="2 3">
    <name type="scientific">Rhizobium tumorigenes</name>
    <dbReference type="NCBI Taxonomy" id="2041385"/>
    <lineage>
        <taxon>Bacteria</taxon>
        <taxon>Pseudomonadati</taxon>
        <taxon>Pseudomonadota</taxon>
        <taxon>Alphaproteobacteria</taxon>
        <taxon>Hyphomicrobiales</taxon>
        <taxon>Rhizobiaceae</taxon>
        <taxon>Rhizobium/Agrobacterium group</taxon>
        <taxon>Rhizobium</taxon>
    </lineage>
</organism>
<dbReference type="AlphaFoldDB" id="A0AAF1K8C2"/>
<accession>A0AAF1K8C2</accession>
<evidence type="ECO:0000313" key="3">
    <source>
        <dbReference type="Proteomes" id="UP000249499"/>
    </source>
</evidence>
<dbReference type="KEGG" id="rtu:PR017_12180"/>
<dbReference type="Proteomes" id="UP000249499">
    <property type="component" value="Chromosome"/>
</dbReference>
<dbReference type="EMBL" id="CP117255">
    <property type="protein sequence ID" value="WFR94581.1"/>
    <property type="molecule type" value="Genomic_DNA"/>
</dbReference>
<proteinExistence type="predicted"/>
<reference evidence="2 3" key="1">
    <citation type="journal article" date="2018" name="Sci. Rep.">
        <title>Rhizobium tumorigenes sp. nov., a novel plant tumorigenic bacterium isolated from cane gall tumors on thornless blackberry.</title>
        <authorList>
            <person name="Kuzmanovi N."/>
            <person name="Smalla K."/>
            <person name="Gronow S."/>
            <person name="PuBawska J."/>
        </authorList>
    </citation>
    <scope>NUCLEOTIDE SEQUENCE [LARGE SCALE GENOMIC DNA]</scope>
    <source>
        <strain evidence="2 3">1078</strain>
    </source>
</reference>
<feature type="signal peptide" evidence="1">
    <location>
        <begin position="1"/>
        <end position="20"/>
    </location>
</feature>
<protein>
    <submittedName>
        <fullName evidence="2">Uncharacterized protein</fullName>
    </submittedName>
</protein>
<evidence type="ECO:0000313" key="2">
    <source>
        <dbReference type="EMBL" id="WFR94581.1"/>
    </source>
</evidence>
<evidence type="ECO:0000256" key="1">
    <source>
        <dbReference type="SAM" id="SignalP"/>
    </source>
</evidence>
<gene>
    <name evidence="2" type="ORF">PR017_12180</name>
</gene>
<sequence length="103" mass="11267">MKIMLGLGLALSLACVSAAASPGEYQYYFGGPIDQTPTLAAKFDRASDYCSVEASRPDRGSTDVHSYIHTVAMRNCLARYNFIDRGVYSALPITLGLDHFIDR</sequence>
<keyword evidence="3" id="KW-1185">Reference proteome</keyword>